<dbReference type="GO" id="GO:0004130">
    <property type="term" value="F:cytochrome-c peroxidase activity"/>
    <property type="evidence" value="ECO:0007669"/>
    <property type="project" value="UniProtKB-EC"/>
</dbReference>
<dbReference type="PANTHER" id="PTHR30600">
    <property type="entry name" value="CYTOCHROME C PEROXIDASE-RELATED"/>
    <property type="match status" value="1"/>
</dbReference>
<evidence type="ECO:0000256" key="3">
    <source>
        <dbReference type="ARBA" id="ARBA00022723"/>
    </source>
</evidence>
<evidence type="ECO:0000313" key="9">
    <source>
        <dbReference type="EMBL" id="TWT57625.1"/>
    </source>
</evidence>
<name>A0A5C5X611_9PLAN</name>
<gene>
    <name evidence="9" type="primary">ccp_1</name>
    <name evidence="9" type="ORF">KOR42_09870</name>
</gene>
<dbReference type="OrthoDB" id="9772811at2"/>
<keyword evidence="4" id="KW-0732">Signal</keyword>
<sequence length="436" mass="47679">MKKLLFVVITGACILSIGVPGQAQEERKQNAIAKAKAKAKELGPKTVKLGEGELLHGIPGEGDLKLREIRKWLTEPELHRVIEPVLPLGLAAGASQIKGLDRNPLTQAKIELGRQLYFDPRLSADTTISCATCHHPDEGYGRFTKFGVGIGGQEGNRNSPVSYNRILSDLQFWDGRAASLEEQAVGPIANPIEMGNTHEAAVGSIKNIPGYVLQFRAVFGGKGKNAVNIENVADALASFERTLVTGPAAYDFSEEMKRFAQLDPEDLEDLIDSSEEFAKQYEFAKQGAESNPMSESALRGQELFFSERVNCAACHVGANLADEKYHNLGIGMDAEDPDVGRYAVTKDEKDWGAFKTPTVRNVVHSAPYMHDGSLDTLMDVVEHYNKGGTPNKNLSDKIVKLNLTEQEKLDLVAFMEALTGSFPEVEDERLPADPQE</sequence>
<evidence type="ECO:0000313" key="10">
    <source>
        <dbReference type="Proteomes" id="UP000317243"/>
    </source>
</evidence>
<feature type="domain" description="Cytochrome c" evidence="8">
    <location>
        <begin position="295"/>
        <end position="419"/>
    </location>
</feature>
<keyword evidence="9" id="KW-0575">Peroxidase</keyword>
<keyword evidence="6 7" id="KW-0408">Iron</keyword>
<evidence type="ECO:0000256" key="1">
    <source>
        <dbReference type="ARBA" id="ARBA00004196"/>
    </source>
</evidence>
<evidence type="ECO:0000256" key="2">
    <source>
        <dbReference type="ARBA" id="ARBA00022617"/>
    </source>
</evidence>
<dbReference type="RefSeq" id="WP_146507441.1">
    <property type="nucleotide sequence ID" value="NZ_SIHI01000001.1"/>
</dbReference>
<reference evidence="9 10" key="1">
    <citation type="submission" date="2019-02" db="EMBL/GenBank/DDBJ databases">
        <title>Deep-cultivation of Planctomycetes and their phenomic and genomic characterization uncovers novel biology.</title>
        <authorList>
            <person name="Wiegand S."/>
            <person name="Jogler M."/>
            <person name="Boedeker C."/>
            <person name="Pinto D."/>
            <person name="Vollmers J."/>
            <person name="Rivas-Marin E."/>
            <person name="Kohn T."/>
            <person name="Peeters S.H."/>
            <person name="Heuer A."/>
            <person name="Rast P."/>
            <person name="Oberbeckmann S."/>
            <person name="Bunk B."/>
            <person name="Jeske O."/>
            <person name="Meyerdierks A."/>
            <person name="Storesund J.E."/>
            <person name="Kallscheuer N."/>
            <person name="Luecker S."/>
            <person name="Lage O.M."/>
            <person name="Pohl T."/>
            <person name="Merkel B.J."/>
            <person name="Hornburger P."/>
            <person name="Mueller R.-W."/>
            <person name="Bruemmer F."/>
            <person name="Labrenz M."/>
            <person name="Spormann A.M."/>
            <person name="Op Den Camp H."/>
            <person name="Overmann J."/>
            <person name="Amann R."/>
            <person name="Jetten M.S.M."/>
            <person name="Mascher T."/>
            <person name="Medema M.H."/>
            <person name="Devos D.P."/>
            <person name="Kaster A.-K."/>
            <person name="Ovreas L."/>
            <person name="Rohde M."/>
            <person name="Galperin M.Y."/>
            <person name="Jogler C."/>
        </authorList>
    </citation>
    <scope>NUCLEOTIDE SEQUENCE [LARGE SCALE GENOMIC DNA]</scope>
    <source>
        <strain evidence="9 10">KOR42</strain>
    </source>
</reference>
<dbReference type="PANTHER" id="PTHR30600:SF10">
    <property type="entry name" value="BLL6722 PROTEIN"/>
    <property type="match status" value="1"/>
</dbReference>
<dbReference type="InterPro" id="IPR009056">
    <property type="entry name" value="Cyt_c-like_dom"/>
</dbReference>
<evidence type="ECO:0000256" key="6">
    <source>
        <dbReference type="ARBA" id="ARBA00023004"/>
    </source>
</evidence>
<feature type="domain" description="Cytochrome c" evidence="8">
    <location>
        <begin position="108"/>
        <end position="278"/>
    </location>
</feature>
<comment type="caution">
    <text evidence="9">The sequence shown here is derived from an EMBL/GenBank/DDBJ whole genome shotgun (WGS) entry which is preliminary data.</text>
</comment>
<dbReference type="Pfam" id="PF03150">
    <property type="entry name" value="CCP_MauG"/>
    <property type="match status" value="1"/>
</dbReference>
<dbReference type="InterPro" id="IPR051395">
    <property type="entry name" value="Cytochrome_c_Peroxidase/MauG"/>
</dbReference>
<keyword evidence="2 7" id="KW-0349">Heme</keyword>
<keyword evidence="5 9" id="KW-0560">Oxidoreductase</keyword>
<keyword evidence="10" id="KW-1185">Reference proteome</keyword>
<dbReference type="GO" id="GO:0020037">
    <property type="term" value="F:heme binding"/>
    <property type="evidence" value="ECO:0007669"/>
    <property type="project" value="InterPro"/>
</dbReference>
<evidence type="ECO:0000256" key="7">
    <source>
        <dbReference type="PROSITE-ProRule" id="PRU00433"/>
    </source>
</evidence>
<dbReference type="EMBL" id="SIHI01000001">
    <property type="protein sequence ID" value="TWT57625.1"/>
    <property type="molecule type" value="Genomic_DNA"/>
</dbReference>
<proteinExistence type="predicted"/>
<evidence type="ECO:0000256" key="5">
    <source>
        <dbReference type="ARBA" id="ARBA00023002"/>
    </source>
</evidence>
<keyword evidence="3 7" id="KW-0479">Metal-binding</keyword>
<comment type="subcellular location">
    <subcellularLocation>
        <location evidence="1">Cell envelope</location>
    </subcellularLocation>
</comment>
<evidence type="ECO:0000256" key="4">
    <source>
        <dbReference type="ARBA" id="ARBA00022729"/>
    </source>
</evidence>
<dbReference type="EC" id="1.11.1.5" evidence="9"/>
<dbReference type="InterPro" id="IPR004852">
    <property type="entry name" value="Di-haem_cyt_c_peroxidsae"/>
</dbReference>
<organism evidence="9 10">
    <name type="scientific">Thalassoglobus neptunius</name>
    <dbReference type="NCBI Taxonomy" id="1938619"/>
    <lineage>
        <taxon>Bacteria</taxon>
        <taxon>Pseudomonadati</taxon>
        <taxon>Planctomycetota</taxon>
        <taxon>Planctomycetia</taxon>
        <taxon>Planctomycetales</taxon>
        <taxon>Planctomycetaceae</taxon>
        <taxon>Thalassoglobus</taxon>
    </lineage>
</organism>
<dbReference type="SUPFAM" id="SSF46626">
    <property type="entry name" value="Cytochrome c"/>
    <property type="match status" value="2"/>
</dbReference>
<protein>
    <submittedName>
        <fullName evidence="9">Cytochrome c551 peroxidase</fullName>
        <ecNumber evidence="9">1.11.1.5</ecNumber>
    </submittedName>
</protein>
<dbReference type="PROSITE" id="PS51007">
    <property type="entry name" value="CYTC"/>
    <property type="match status" value="2"/>
</dbReference>
<dbReference type="GO" id="GO:0030313">
    <property type="term" value="C:cell envelope"/>
    <property type="evidence" value="ECO:0007669"/>
    <property type="project" value="UniProtKB-SubCell"/>
</dbReference>
<evidence type="ECO:0000259" key="8">
    <source>
        <dbReference type="PROSITE" id="PS51007"/>
    </source>
</evidence>
<dbReference type="AlphaFoldDB" id="A0A5C5X611"/>
<dbReference type="Gene3D" id="1.10.760.10">
    <property type="entry name" value="Cytochrome c-like domain"/>
    <property type="match status" value="2"/>
</dbReference>
<accession>A0A5C5X611</accession>
<dbReference type="InterPro" id="IPR036909">
    <property type="entry name" value="Cyt_c-like_dom_sf"/>
</dbReference>
<dbReference type="Proteomes" id="UP000317243">
    <property type="component" value="Unassembled WGS sequence"/>
</dbReference>
<dbReference type="GO" id="GO:0046872">
    <property type="term" value="F:metal ion binding"/>
    <property type="evidence" value="ECO:0007669"/>
    <property type="project" value="UniProtKB-KW"/>
</dbReference>
<dbReference type="GO" id="GO:0009055">
    <property type="term" value="F:electron transfer activity"/>
    <property type="evidence" value="ECO:0007669"/>
    <property type="project" value="InterPro"/>
</dbReference>